<accession>A0ABV8PEV5</accession>
<reference evidence="2" key="1">
    <citation type="journal article" date="2019" name="Int. J. Syst. Evol. Microbiol.">
        <title>The Global Catalogue of Microorganisms (GCM) 10K type strain sequencing project: providing services to taxonomists for standard genome sequencing and annotation.</title>
        <authorList>
            <consortium name="The Broad Institute Genomics Platform"/>
            <consortium name="The Broad Institute Genome Sequencing Center for Infectious Disease"/>
            <person name="Wu L."/>
            <person name="Ma J."/>
        </authorList>
    </citation>
    <scope>NUCLEOTIDE SEQUENCE [LARGE SCALE GENOMIC DNA]</scope>
    <source>
        <strain evidence="2">CCM 8691</strain>
    </source>
</reference>
<gene>
    <name evidence="1" type="ORF">ACFOWA_20450</name>
</gene>
<dbReference type="RefSeq" id="WP_378988878.1">
    <property type="nucleotide sequence ID" value="NZ_JBHSBW010000016.1"/>
</dbReference>
<dbReference type="Proteomes" id="UP001595789">
    <property type="component" value="Unassembled WGS sequence"/>
</dbReference>
<protein>
    <submittedName>
        <fullName evidence="1">Uncharacterized protein</fullName>
    </submittedName>
</protein>
<proteinExistence type="predicted"/>
<dbReference type="EMBL" id="JBHSBW010000016">
    <property type="protein sequence ID" value="MFC4213573.1"/>
    <property type="molecule type" value="Genomic_DNA"/>
</dbReference>
<organism evidence="1 2">
    <name type="scientific">Pedobacter lithocola</name>
    <dbReference type="NCBI Taxonomy" id="1908239"/>
    <lineage>
        <taxon>Bacteria</taxon>
        <taxon>Pseudomonadati</taxon>
        <taxon>Bacteroidota</taxon>
        <taxon>Sphingobacteriia</taxon>
        <taxon>Sphingobacteriales</taxon>
        <taxon>Sphingobacteriaceae</taxon>
        <taxon>Pedobacter</taxon>
    </lineage>
</organism>
<evidence type="ECO:0000313" key="1">
    <source>
        <dbReference type="EMBL" id="MFC4213573.1"/>
    </source>
</evidence>
<sequence length="368" mass="42010">MIQKPEALTSAQSIAGTTNLKYLDCCLSGLFAKSSEHTSQKKTLFLTSCSLTIGMMISITSWAQEVKNKQLKPQLIIQSNFEGTTRVVPIPGTKDYGASIERLAGKGAKLRNSDWDKDLIPVIKSGILEVQYTGGDSSKRYAKVVPEPGNPNNHVLKFWLDGSWTADLGLQKARVQTNLYGIKGGFKEFYQSVRVFLSNDFAVLRDYPKRITWLTLSEFWNNEWWVKEEKYGFRNGLCIGKLDPNETDLNFLLNAEDPGQKEVWRYNNTNVKVPIGKWFTMEYYFKEGNKETGRFYLAITPDGEPKKVVYDVHNFTHMTTDPAPNGLTGYNPMKLYTSPEIVAYVKSKGKTLQIYWDDFKLWKNKRPQ</sequence>
<comment type="caution">
    <text evidence="1">The sequence shown here is derived from an EMBL/GenBank/DDBJ whole genome shotgun (WGS) entry which is preliminary data.</text>
</comment>
<name>A0ABV8PEV5_9SPHI</name>
<evidence type="ECO:0000313" key="2">
    <source>
        <dbReference type="Proteomes" id="UP001595789"/>
    </source>
</evidence>
<keyword evidence="2" id="KW-1185">Reference proteome</keyword>